<dbReference type="AlphaFoldDB" id="A0A0A9CB13"/>
<sequence>MVELKTSLESSNASTQLLLIPPRNGRF</sequence>
<name>A0A0A9CB13_ARUDO</name>
<dbReference type="EMBL" id="GBRH01224386">
    <property type="protein sequence ID" value="JAD73509.1"/>
    <property type="molecule type" value="Transcribed_RNA"/>
</dbReference>
<reference evidence="2" key="1">
    <citation type="submission" date="2014-09" db="EMBL/GenBank/DDBJ databases">
        <authorList>
            <person name="Magalhaes I.L.F."/>
            <person name="Oliveira U."/>
            <person name="Santos F.R."/>
            <person name="Vidigal T.H.D.A."/>
            <person name="Brescovit A.D."/>
            <person name="Santos A.J."/>
        </authorList>
    </citation>
    <scope>NUCLEOTIDE SEQUENCE</scope>
    <source>
        <tissue evidence="2">Shoot tissue taken approximately 20 cm above the soil surface</tissue>
    </source>
</reference>
<reference evidence="2" key="2">
    <citation type="journal article" date="2015" name="Data Brief">
        <title>Shoot transcriptome of the giant reed, Arundo donax.</title>
        <authorList>
            <person name="Barrero R.A."/>
            <person name="Guerrero F.D."/>
            <person name="Moolhuijzen P."/>
            <person name="Goolsby J.A."/>
            <person name="Tidwell J."/>
            <person name="Bellgard S.E."/>
            <person name="Bellgard M.I."/>
        </authorList>
    </citation>
    <scope>NUCLEOTIDE SEQUENCE</scope>
    <source>
        <tissue evidence="2">Shoot tissue taken approximately 20 cm above the soil surface</tissue>
    </source>
</reference>
<feature type="region of interest" description="Disordered" evidence="1">
    <location>
        <begin position="1"/>
        <end position="27"/>
    </location>
</feature>
<protein>
    <submittedName>
        <fullName evidence="2">Uncharacterized protein</fullName>
    </submittedName>
</protein>
<evidence type="ECO:0000313" key="2">
    <source>
        <dbReference type="EMBL" id="JAD73509.1"/>
    </source>
</evidence>
<proteinExistence type="predicted"/>
<organism evidence="2">
    <name type="scientific">Arundo donax</name>
    <name type="common">Giant reed</name>
    <name type="synonym">Donax arundinaceus</name>
    <dbReference type="NCBI Taxonomy" id="35708"/>
    <lineage>
        <taxon>Eukaryota</taxon>
        <taxon>Viridiplantae</taxon>
        <taxon>Streptophyta</taxon>
        <taxon>Embryophyta</taxon>
        <taxon>Tracheophyta</taxon>
        <taxon>Spermatophyta</taxon>
        <taxon>Magnoliopsida</taxon>
        <taxon>Liliopsida</taxon>
        <taxon>Poales</taxon>
        <taxon>Poaceae</taxon>
        <taxon>PACMAD clade</taxon>
        <taxon>Arundinoideae</taxon>
        <taxon>Arundineae</taxon>
        <taxon>Arundo</taxon>
    </lineage>
</organism>
<feature type="compositionally biased region" description="Polar residues" evidence="1">
    <location>
        <begin position="7"/>
        <end position="17"/>
    </location>
</feature>
<accession>A0A0A9CB13</accession>
<evidence type="ECO:0000256" key="1">
    <source>
        <dbReference type="SAM" id="MobiDB-lite"/>
    </source>
</evidence>